<dbReference type="Proteomes" id="UP000790377">
    <property type="component" value="Unassembled WGS sequence"/>
</dbReference>
<sequence length="64" mass="6831">MRAMREDLAAMGQPPTDDDFTAIILGSLPSSYDPHISAITASAKVSGNMLTPDLLMGTITDEYD</sequence>
<proteinExistence type="predicted"/>
<gene>
    <name evidence="1" type="ORF">BJ138DRAFT_977420</name>
</gene>
<accession>A0ACB7ZPM0</accession>
<dbReference type="EMBL" id="MU269221">
    <property type="protein sequence ID" value="KAH7903099.1"/>
    <property type="molecule type" value="Genomic_DNA"/>
</dbReference>
<comment type="caution">
    <text evidence="1">The sequence shown here is derived from an EMBL/GenBank/DDBJ whole genome shotgun (WGS) entry which is preliminary data.</text>
</comment>
<protein>
    <submittedName>
        <fullName evidence="1">Uncharacterized protein</fullName>
    </submittedName>
</protein>
<name>A0ACB7ZPM0_9AGAM</name>
<evidence type="ECO:0000313" key="2">
    <source>
        <dbReference type="Proteomes" id="UP000790377"/>
    </source>
</evidence>
<feature type="non-terminal residue" evidence="1">
    <location>
        <position position="64"/>
    </location>
</feature>
<organism evidence="1 2">
    <name type="scientific">Hygrophoropsis aurantiaca</name>
    <dbReference type="NCBI Taxonomy" id="72124"/>
    <lineage>
        <taxon>Eukaryota</taxon>
        <taxon>Fungi</taxon>
        <taxon>Dikarya</taxon>
        <taxon>Basidiomycota</taxon>
        <taxon>Agaricomycotina</taxon>
        <taxon>Agaricomycetes</taxon>
        <taxon>Agaricomycetidae</taxon>
        <taxon>Boletales</taxon>
        <taxon>Coniophorineae</taxon>
        <taxon>Hygrophoropsidaceae</taxon>
        <taxon>Hygrophoropsis</taxon>
    </lineage>
</organism>
<evidence type="ECO:0000313" key="1">
    <source>
        <dbReference type="EMBL" id="KAH7903099.1"/>
    </source>
</evidence>
<reference evidence="1" key="1">
    <citation type="journal article" date="2021" name="New Phytol.">
        <title>Evolutionary innovations through gain and loss of genes in the ectomycorrhizal Boletales.</title>
        <authorList>
            <person name="Wu G."/>
            <person name="Miyauchi S."/>
            <person name="Morin E."/>
            <person name="Kuo A."/>
            <person name="Drula E."/>
            <person name="Varga T."/>
            <person name="Kohler A."/>
            <person name="Feng B."/>
            <person name="Cao Y."/>
            <person name="Lipzen A."/>
            <person name="Daum C."/>
            <person name="Hundley H."/>
            <person name="Pangilinan J."/>
            <person name="Johnson J."/>
            <person name="Barry K."/>
            <person name="LaButti K."/>
            <person name="Ng V."/>
            <person name="Ahrendt S."/>
            <person name="Min B."/>
            <person name="Choi I.G."/>
            <person name="Park H."/>
            <person name="Plett J.M."/>
            <person name="Magnuson J."/>
            <person name="Spatafora J.W."/>
            <person name="Nagy L.G."/>
            <person name="Henrissat B."/>
            <person name="Grigoriev I.V."/>
            <person name="Yang Z.L."/>
            <person name="Xu J."/>
            <person name="Martin F.M."/>
        </authorList>
    </citation>
    <scope>NUCLEOTIDE SEQUENCE</scope>
    <source>
        <strain evidence="1">ATCC 28755</strain>
    </source>
</reference>
<keyword evidence="2" id="KW-1185">Reference proteome</keyword>